<dbReference type="CTD" id="253143"/>
<dbReference type="PANTHER" id="PTHR14522">
    <property type="entry name" value="EMO2-RELATED"/>
    <property type="match status" value="1"/>
</dbReference>
<reference evidence="4" key="3">
    <citation type="submission" date="2025-09" db="UniProtKB">
        <authorList>
            <consortium name="Ensembl"/>
        </authorList>
    </citation>
    <scope>IDENTIFICATION</scope>
    <source>
        <strain evidence="4">Glennie</strain>
    </source>
</reference>
<gene>
    <name evidence="4" type="primary">PRR14L</name>
</gene>
<dbReference type="Bgee" id="ENSOANG00000039161">
    <property type="expression patterns" value="Expressed in testis and 8 other cell types or tissues"/>
</dbReference>
<dbReference type="Pfam" id="PF15386">
    <property type="entry name" value="Tantalus"/>
    <property type="match status" value="1"/>
</dbReference>
<name>A0A6I8NN33_ORNAN</name>
<dbReference type="InterPro" id="IPR026320">
    <property type="entry name" value="PRR14"/>
</dbReference>
<sequence length="2159" mass="238052">MLTSGAGTQPAPLESSMSGVAQELYNELPVSISPELPAEREPSVNPDAKPEAPSSPLGSGSKLPAKQPETQLVKNGAQKPETLDHGDKAGCPKLAESTAREPVASGDFDSKDSKTRVMEKPDLPNSGEWDEGSGIVKVRKEDPSKDHLKEHSVDAEEKCCSNEEEPLMQRRTEFLSSTCCSEGPLKRKGDNQGSEQVTTETPLKPIEEVQGTKVNGTRTINNSGCRSDKVSRECPAEPGECPDVDKSMATGEVSETSTLVSPEPLTFAEAGLTEAPSEEEKECEAETASPPCLLPVGDRSIPALESEEDLSKSILLSEALDNHQQDPFLQSEGSHSAPADQTSSVTVLSLKESCSAACFALGEEQLLHPTCEDGNLLNAVAEQQEGSRLDHSGNGETTDTSEVISTRNLPARQERQEGTHLKNSCIPVAESTDKFSKEDDRIILEKQDRLKKQECQRKICTSGTHQDEDLNEGNFSASHQKCLDNGSKLKEASSSELLFRKEPPASIGAEEPLITLIKVVENSRATSQLEAYKNTDPDGGPKLNETGIPEVDRQNLTNEMSELSSCPVDSVSRGMKSTDASTREKSPQNSVHLKSPEDSLLRNSEEWSVENRLKEVYNEGSMDCSQNSCRALEDSNKVIGDQQATLIKANSIKDQCSPVVKTCCFPSSSPRDDNVIPVNYSSVKGLASIETVIDSESEDPTLNNRETFNHFKELSFKECEASPSEVNFGYSGGVQHVPARTCVVRGTGSVSETSRILSEAEIPSKWTPKHATTSSEHFCERTEDSSDINTPETRNHTKNSVEQSNQCTLEKDDLERIKVEDDVHKDPTSNAMGAHLVVSQEVNRAKLSASPAHFLEGAKGENPENRQTVNGKKTCEFNLSKGDISENSESSGIPSPEMLLDPSLQLEFSGFNNVKQADESIIQVANCGLDDRSDLLNLSAAYRNENETSLVKQSDLSACEIKPKLSDIKREQDTVCFEESTEGISPVQQEVQVARDFSSMQLPCALSKADIQGNLKSGVSCEKSTFGKVDINHPDCIRDNSEEETSEVKQPDSVCSRAKQDESAGVQLDETSRLNWPQRNEFSIVVESMVERDSDLTGTVSSKTESLEVIQSWEVTESHERRTKDSDDESMLKSAKKVCDSIIEVKAEMPRDSRVSNIESFPNHEPRRKIGGAVNILLNGPHHGEMLKSTPSEEMPETPDTSGFHNHSGCDKEDSVAISSKESRFSGCQIERTVSDENSQLVENEASEVPLQPSSLEKNSETSLNRILIDKFGQTGCSVQAGDRMLSENSEVNEKLPEEMLKSTTVELCVGSRIPSKSDNLEIAGVHLPSEINSGSKANRKEIEGTQLGTVNHSSIEEVARERITRDDECDKYKQTRTGKDPVRIASTCESRVVDQKSTIPEKSKELQQQTVFSAEPFKQVPGDISSAAKEPEHLLGQDFSSRRHRKHKNNTLKDIKRAKIFKDDAASWPLRIRSSEMASLDRRLGNCIDLPADPGLPASQMIPQSDNSARGDENPGAFANTPIPVKKQPSRKCKKVPSQEQIKTIRRKRIQSSGFLRNSSETILKREHELFSCSLGASKLPETKADTAISSIDRMPKQRATACSLWARRRHRDSTKEPALLKKLSVLASKLLNPAKNTHKVTPSQSSSRALPVAERYNQLRFKNLLDVFSCISMQLDSPRADERRNKMPDFQPLALYPTEAIQIRFLDLNNKTPSLLFDTPIFPISFHIKLESDPAAEISRIVSEHCAPARPALGETPASSPQPPKWNFSFLMSQSSSGAATVREEIGFGGDLQNPATREPPLPTQVCRRNTIATNRATCSVLGLHTFLALSSPGCYRIWTRRRNFSSHTPSIQRLFLTQFSQGLKGLRSPTSISDDLFSSLPYSLGRVLSIWSQHGPPTCPFKITTLHSNRSEWQPSLQPSQTAENSFVVLPHVPPPGIDASSTEGNNMRLEPPFSALLPKSCLAPEPTLITHRLSASNFQVPPFDELDVSTPECPVPQNGTQQKEMEPKKKPKKVSQIRIRKTVPKPDPNLTPMGLPRPKRLKKKEFSLEEIYTNKNYKSPPATRSLETIFEEPKERNGALISVSQQKRKRILEFQDFTIPRKRRVRGKVKVMGSFTRAKKAALQGRELDALLIQKLMDLEAFFAEEEEREQGASC</sequence>
<feature type="region of interest" description="Disordered" evidence="2">
    <location>
        <begin position="182"/>
        <end position="298"/>
    </location>
</feature>
<keyword evidence="1" id="KW-0597">Phosphoprotein</keyword>
<dbReference type="GeneID" id="103169325"/>
<dbReference type="InterPro" id="IPR028149">
    <property type="entry name" value="Tantalus-like"/>
</dbReference>
<feature type="compositionally biased region" description="Polar residues" evidence="2">
    <location>
        <begin position="394"/>
        <end position="408"/>
    </location>
</feature>
<feature type="compositionally biased region" description="Low complexity" evidence="2">
    <location>
        <begin position="54"/>
        <end position="64"/>
    </location>
</feature>
<feature type="domain" description="Tantalus-like" evidence="3">
    <location>
        <begin position="2034"/>
        <end position="2091"/>
    </location>
</feature>
<feature type="compositionally biased region" description="Polar residues" evidence="2">
    <location>
        <begin position="787"/>
        <end position="806"/>
    </location>
</feature>
<dbReference type="Ensembl" id="ENSOANT00000058481.1">
    <property type="protein sequence ID" value="ENSOANP00000042570.1"/>
    <property type="gene ID" value="ENSOANG00000039161.1"/>
</dbReference>
<evidence type="ECO:0000313" key="5">
    <source>
        <dbReference type="Proteomes" id="UP000002279"/>
    </source>
</evidence>
<feature type="compositionally biased region" description="Polar residues" evidence="2">
    <location>
        <begin position="191"/>
        <end position="201"/>
    </location>
</feature>
<reference evidence="4" key="2">
    <citation type="submission" date="2025-08" db="UniProtKB">
        <authorList>
            <consortium name="Ensembl"/>
        </authorList>
    </citation>
    <scope>IDENTIFICATION</scope>
    <source>
        <strain evidence="4">Glennie</strain>
    </source>
</reference>
<dbReference type="KEGG" id="oaa:103169325"/>
<feature type="region of interest" description="Disordered" evidence="2">
    <location>
        <begin position="559"/>
        <end position="602"/>
    </location>
</feature>
<feature type="compositionally biased region" description="Basic and acidic residues" evidence="2">
    <location>
        <begin position="81"/>
        <end position="90"/>
    </location>
</feature>
<feature type="region of interest" description="Disordered" evidence="2">
    <location>
        <begin position="1236"/>
        <end position="1258"/>
    </location>
</feature>
<dbReference type="RefSeq" id="XP_028909339.1">
    <property type="nucleotide sequence ID" value="XM_029053506.1"/>
</dbReference>
<reference evidence="4 5" key="1">
    <citation type="journal article" date="2008" name="Nature">
        <title>Genome analysis of the platypus reveals unique signatures of evolution.</title>
        <authorList>
            <person name="Warren W.C."/>
            <person name="Hillier L.W."/>
            <person name="Marshall Graves J.A."/>
            <person name="Birney E."/>
            <person name="Ponting C.P."/>
            <person name="Grutzner F."/>
            <person name="Belov K."/>
            <person name="Miller W."/>
            <person name="Clarke L."/>
            <person name="Chinwalla A.T."/>
            <person name="Yang S.P."/>
            <person name="Heger A."/>
            <person name="Locke D.P."/>
            <person name="Miethke P."/>
            <person name="Waters P.D."/>
            <person name="Veyrunes F."/>
            <person name="Fulton L."/>
            <person name="Fulton B."/>
            <person name="Graves T."/>
            <person name="Wallis J."/>
            <person name="Puente X.S."/>
            <person name="Lopez-Otin C."/>
            <person name="Ordonez G.R."/>
            <person name="Eichler E.E."/>
            <person name="Chen L."/>
            <person name="Cheng Z."/>
            <person name="Deakin J.E."/>
            <person name="Alsop A."/>
            <person name="Thompson K."/>
            <person name="Kirby P."/>
            <person name="Papenfuss A.T."/>
            <person name="Wakefield M.J."/>
            <person name="Olender T."/>
            <person name="Lancet D."/>
            <person name="Huttley G.A."/>
            <person name="Smit A.F."/>
            <person name="Pask A."/>
            <person name="Temple-Smith P."/>
            <person name="Batzer M.A."/>
            <person name="Walker J.A."/>
            <person name="Konkel M.K."/>
            <person name="Harris R.S."/>
            <person name="Whittington C.M."/>
            <person name="Wong E.S."/>
            <person name="Gemmell N.J."/>
            <person name="Buschiazzo E."/>
            <person name="Vargas Jentzsch I.M."/>
            <person name="Merkel A."/>
            <person name="Schmitz J."/>
            <person name="Zemann A."/>
            <person name="Churakov G."/>
            <person name="Kriegs J.O."/>
            <person name="Brosius J."/>
            <person name="Murchison E.P."/>
            <person name="Sachidanandam R."/>
            <person name="Smith C."/>
            <person name="Hannon G.J."/>
            <person name="Tsend-Ayush E."/>
            <person name="McMillan D."/>
            <person name="Attenborough R."/>
            <person name="Rens W."/>
            <person name="Ferguson-Smith M."/>
            <person name="Lefevre C.M."/>
            <person name="Sharp J.A."/>
            <person name="Nicholas K.R."/>
            <person name="Ray D.A."/>
            <person name="Kube M."/>
            <person name="Reinhardt R."/>
            <person name="Pringle T.H."/>
            <person name="Taylor J."/>
            <person name="Jones R.C."/>
            <person name="Nixon B."/>
            <person name="Dacheux J.L."/>
            <person name="Niwa H."/>
            <person name="Sekita Y."/>
            <person name="Huang X."/>
            <person name="Stark A."/>
            <person name="Kheradpour P."/>
            <person name="Kellis M."/>
            <person name="Flicek P."/>
            <person name="Chen Y."/>
            <person name="Webber C."/>
            <person name="Hardison R."/>
            <person name="Nelson J."/>
            <person name="Hallsworth-Pepin K."/>
            <person name="Delehaunty K."/>
            <person name="Markovic C."/>
            <person name="Minx P."/>
            <person name="Feng Y."/>
            <person name="Kremitzki C."/>
            <person name="Mitreva M."/>
            <person name="Glasscock J."/>
            <person name="Wylie T."/>
            <person name="Wohldmann P."/>
            <person name="Thiru P."/>
            <person name="Nhan M.N."/>
            <person name="Pohl C.S."/>
            <person name="Smith S.M."/>
            <person name="Hou S."/>
            <person name="Nefedov M."/>
            <person name="de Jong P.J."/>
            <person name="Renfree M.B."/>
            <person name="Mardis E.R."/>
            <person name="Wilson R.K."/>
        </authorList>
    </citation>
    <scope>NUCLEOTIDE SEQUENCE [LARGE SCALE GENOMIC DNA]</scope>
    <source>
        <strain evidence="4 5">Glennie</strain>
    </source>
</reference>
<feature type="region of interest" description="Disordered" evidence="2">
    <location>
        <begin position="766"/>
        <end position="806"/>
    </location>
</feature>
<evidence type="ECO:0000259" key="3">
    <source>
        <dbReference type="Pfam" id="PF15386"/>
    </source>
</evidence>
<accession>A0A6I8NN33</accession>
<dbReference type="InParanoid" id="A0A6I8NN33"/>
<feature type="region of interest" description="Disordered" evidence="2">
    <location>
        <begin position="1188"/>
        <end position="1216"/>
    </location>
</feature>
<proteinExistence type="predicted"/>
<dbReference type="OMA" id="HFCERTE"/>
<protein>
    <submittedName>
        <fullName evidence="4">Proline rich 14 like</fullName>
    </submittedName>
</protein>
<feature type="compositionally biased region" description="Polar residues" evidence="2">
    <location>
        <begin position="212"/>
        <end position="225"/>
    </location>
</feature>
<organism evidence="4 5">
    <name type="scientific">Ornithorhynchus anatinus</name>
    <name type="common">Duckbill platypus</name>
    <dbReference type="NCBI Taxonomy" id="9258"/>
    <lineage>
        <taxon>Eukaryota</taxon>
        <taxon>Metazoa</taxon>
        <taxon>Chordata</taxon>
        <taxon>Craniata</taxon>
        <taxon>Vertebrata</taxon>
        <taxon>Euteleostomi</taxon>
        <taxon>Mammalia</taxon>
        <taxon>Monotremata</taxon>
        <taxon>Ornithorhynchidae</taxon>
        <taxon>Ornithorhynchus</taxon>
    </lineage>
</organism>
<feature type="region of interest" description="Disordered" evidence="2">
    <location>
        <begin position="1496"/>
        <end position="1540"/>
    </location>
</feature>
<keyword evidence="5" id="KW-1185">Reference proteome</keyword>
<feature type="region of interest" description="Disordered" evidence="2">
    <location>
        <begin position="1"/>
        <end position="20"/>
    </location>
</feature>
<evidence type="ECO:0000256" key="2">
    <source>
        <dbReference type="SAM" id="MobiDB-lite"/>
    </source>
</evidence>
<feature type="region of interest" description="Disordered" evidence="2">
    <location>
        <begin position="2000"/>
        <end position="2021"/>
    </location>
</feature>
<dbReference type="GeneTree" id="ENSGT00520000055626"/>
<feature type="region of interest" description="Disordered" evidence="2">
    <location>
        <begin position="384"/>
        <end position="422"/>
    </location>
</feature>
<feature type="region of interest" description="Disordered" evidence="2">
    <location>
        <begin position="31"/>
        <end position="165"/>
    </location>
</feature>
<dbReference type="Proteomes" id="UP000002279">
    <property type="component" value="Chromosome 2"/>
</dbReference>
<feature type="compositionally biased region" description="Basic and acidic residues" evidence="2">
    <location>
        <begin position="226"/>
        <end position="235"/>
    </location>
</feature>
<evidence type="ECO:0000256" key="1">
    <source>
        <dbReference type="ARBA" id="ARBA00022553"/>
    </source>
</evidence>
<dbReference type="FunCoup" id="A0A6I8NN33">
    <property type="interactions" value="1490"/>
</dbReference>
<dbReference type="OrthoDB" id="6163216at2759"/>
<feature type="compositionally biased region" description="Acidic residues" evidence="2">
    <location>
        <begin position="276"/>
        <end position="285"/>
    </location>
</feature>
<feature type="compositionally biased region" description="Basic and acidic residues" evidence="2">
    <location>
        <begin position="108"/>
        <end position="122"/>
    </location>
</feature>
<dbReference type="PANTHER" id="PTHR14522:SF0">
    <property type="entry name" value="PROTEIN PRR14L"/>
    <property type="match status" value="1"/>
</dbReference>
<feature type="compositionally biased region" description="Basic and acidic residues" evidence="2">
    <location>
        <begin position="138"/>
        <end position="165"/>
    </location>
</feature>
<evidence type="ECO:0000313" key="4">
    <source>
        <dbReference type="Ensembl" id="ENSOANP00000042570.1"/>
    </source>
</evidence>